<accession>A0A0F9B2I4</accession>
<comment type="caution">
    <text evidence="2">The sequence shown here is derived from an EMBL/GenBank/DDBJ whole genome shotgun (WGS) entry which is preliminary data.</text>
</comment>
<evidence type="ECO:0000259" key="1">
    <source>
        <dbReference type="Pfam" id="PF00004"/>
    </source>
</evidence>
<evidence type="ECO:0000313" key="2">
    <source>
        <dbReference type="EMBL" id="KKL16154.1"/>
    </source>
</evidence>
<dbReference type="GO" id="GO:0005524">
    <property type="term" value="F:ATP binding"/>
    <property type="evidence" value="ECO:0007669"/>
    <property type="project" value="InterPro"/>
</dbReference>
<proteinExistence type="predicted"/>
<dbReference type="PANTHER" id="PTHR42759">
    <property type="entry name" value="MOXR FAMILY PROTEIN"/>
    <property type="match status" value="1"/>
</dbReference>
<dbReference type="InterPro" id="IPR050764">
    <property type="entry name" value="CbbQ/NirQ/NorQ/GpvN"/>
</dbReference>
<dbReference type="EMBL" id="LAZR01039778">
    <property type="protein sequence ID" value="KKL16154.1"/>
    <property type="molecule type" value="Genomic_DNA"/>
</dbReference>
<dbReference type="InterPro" id="IPR027417">
    <property type="entry name" value="P-loop_NTPase"/>
</dbReference>
<feature type="domain" description="ATPase AAA-type core" evidence="1">
    <location>
        <begin position="80"/>
        <end position="189"/>
    </location>
</feature>
<name>A0A0F9B2I4_9ZZZZ</name>
<reference evidence="2" key="1">
    <citation type="journal article" date="2015" name="Nature">
        <title>Complex archaea that bridge the gap between prokaryotes and eukaryotes.</title>
        <authorList>
            <person name="Spang A."/>
            <person name="Saw J.H."/>
            <person name="Jorgensen S.L."/>
            <person name="Zaremba-Niedzwiedzka K."/>
            <person name="Martijn J."/>
            <person name="Lind A.E."/>
            <person name="van Eijk R."/>
            <person name="Schleper C."/>
            <person name="Guy L."/>
            <person name="Ettema T.J."/>
        </authorList>
    </citation>
    <scope>NUCLEOTIDE SEQUENCE</scope>
</reference>
<feature type="non-terminal residue" evidence="2">
    <location>
        <position position="1"/>
    </location>
</feature>
<dbReference type="GO" id="GO:0016887">
    <property type="term" value="F:ATP hydrolysis activity"/>
    <property type="evidence" value="ECO:0007669"/>
    <property type="project" value="InterPro"/>
</dbReference>
<dbReference type="Pfam" id="PF00004">
    <property type="entry name" value="AAA"/>
    <property type="match status" value="1"/>
</dbReference>
<protein>
    <recommendedName>
        <fullName evidence="1">ATPase AAA-type core domain-containing protein</fullName>
    </recommendedName>
</protein>
<dbReference type="InterPro" id="IPR003959">
    <property type="entry name" value="ATPase_AAA_core"/>
</dbReference>
<dbReference type="AlphaFoldDB" id="A0A0F9B2I4"/>
<dbReference type="Gene3D" id="3.40.50.300">
    <property type="entry name" value="P-loop containing nucleotide triphosphate hydrolases"/>
    <property type="match status" value="2"/>
</dbReference>
<dbReference type="PANTHER" id="PTHR42759:SF1">
    <property type="entry name" value="MAGNESIUM-CHELATASE SUBUNIT CHLD"/>
    <property type="match status" value="1"/>
</dbReference>
<organism evidence="2">
    <name type="scientific">marine sediment metagenome</name>
    <dbReference type="NCBI Taxonomy" id="412755"/>
    <lineage>
        <taxon>unclassified sequences</taxon>
        <taxon>metagenomes</taxon>
        <taxon>ecological metagenomes</taxon>
    </lineage>
</organism>
<gene>
    <name evidence="2" type="ORF">LCGC14_2498420</name>
</gene>
<sequence>IPASATAINSLVSRGRLRISFQSRRFTHVRSVSLLPGADEDLVPAPAAEWPQDLFSVVVGHQDVLNLANLALAAPRPVHLLLWGPPGTAKSLILDEVARLPASFMCLGATTSRAGLAHLLVTYRPRYLVVDEVDKADRQDLSILLRLMESHQVIYTKRGFTVTEDMDTWVFAGANVTNHLPRELLDRFAVCHVGAYGEDEYRSVVFRVLRDREGCEEEMATYIAGRLVHGKRSVREAVRVARMAGSIAEVDKVLQLLSSQEMGN</sequence>
<dbReference type="SUPFAM" id="SSF52540">
    <property type="entry name" value="P-loop containing nucleoside triphosphate hydrolases"/>
    <property type="match status" value="1"/>
</dbReference>